<dbReference type="Proteomes" id="UP000176221">
    <property type="component" value="Unassembled WGS sequence"/>
</dbReference>
<evidence type="ECO:0000256" key="1">
    <source>
        <dbReference type="SAM" id="Phobius"/>
    </source>
</evidence>
<comment type="caution">
    <text evidence="2">The sequence shown here is derived from an EMBL/GenBank/DDBJ whole genome shotgun (WGS) entry which is preliminary data.</text>
</comment>
<keyword evidence="1" id="KW-0812">Transmembrane</keyword>
<keyword evidence="1" id="KW-1133">Transmembrane helix</keyword>
<dbReference type="EMBL" id="MHRX01000039">
    <property type="protein sequence ID" value="OHA32640.1"/>
    <property type="molecule type" value="Genomic_DNA"/>
</dbReference>
<gene>
    <name evidence="2" type="ORF">A2928_01920</name>
</gene>
<reference evidence="2 3" key="1">
    <citation type="journal article" date="2016" name="Nat. Commun.">
        <title>Thousands of microbial genomes shed light on interconnected biogeochemical processes in an aquifer system.</title>
        <authorList>
            <person name="Anantharaman K."/>
            <person name="Brown C.T."/>
            <person name="Hug L.A."/>
            <person name="Sharon I."/>
            <person name="Castelle C.J."/>
            <person name="Probst A.J."/>
            <person name="Thomas B.C."/>
            <person name="Singh A."/>
            <person name="Wilkins M.J."/>
            <person name="Karaoz U."/>
            <person name="Brodie E.L."/>
            <person name="Williams K.H."/>
            <person name="Hubbard S.S."/>
            <person name="Banfield J.F."/>
        </authorList>
    </citation>
    <scope>NUCLEOTIDE SEQUENCE [LARGE SCALE GENOMIC DNA]</scope>
</reference>
<name>A0A1G2N981_9BACT</name>
<sequence>MEKKEIDGKEYIPSRHAAKLGGYSPDYIGQLCRAGKIEAKKIDRVWYVLPESLKKHEETAAWLEAVRREEARRSALATLNGEYSAPIPSGQAYSGEFVYTKIHRLDIFPSPTKVARAAGRDSFFVLPNAKRALVASFMALMFSATLLSSTFFEKDLRQALFLDFSGMFASVFDVMPIFSNRLNDFSDASIIDSQKDTDQLFFENESIYFFPYEDGRSGVLK</sequence>
<dbReference type="AlphaFoldDB" id="A0A1G2N981"/>
<evidence type="ECO:0000313" key="2">
    <source>
        <dbReference type="EMBL" id="OHA32640.1"/>
    </source>
</evidence>
<organism evidence="2 3">
    <name type="scientific">Candidatus Taylorbacteria bacterium RIFCSPLOWO2_01_FULL_45_15b</name>
    <dbReference type="NCBI Taxonomy" id="1802319"/>
    <lineage>
        <taxon>Bacteria</taxon>
        <taxon>Candidatus Tayloriibacteriota</taxon>
    </lineage>
</organism>
<evidence type="ECO:0000313" key="3">
    <source>
        <dbReference type="Proteomes" id="UP000176221"/>
    </source>
</evidence>
<accession>A0A1G2N981</accession>
<protein>
    <recommendedName>
        <fullName evidence="4">Helix-turn-helix domain-containing protein</fullName>
    </recommendedName>
</protein>
<keyword evidence="1" id="KW-0472">Membrane</keyword>
<evidence type="ECO:0008006" key="4">
    <source>
        <dbReference type="Google" id="ProtNLM"/>
    </source>
</evidence>
<feature type="transmembrane region" description="Helical" evidence="1">
    <location>
        <begin position="132"/>
        <end position="152"/>
    </location>
</feature>
<proteinExistence type="predicted"/>